<keyword evidence="3" id="KW-0809">Transit peptide</keyword>
<comment type="function">
    <text evidence="9">Component of the mitochondrial large ribosomal subunit (mt-LSU). The mitochondrial ribosome (mitoribosome) is a large ribonucleoprotein complex responsible for the synthesis of proteins inside mitochondria.</text>
</comment>
<sequence length="142" mass="16615">MAALLTWTYRKVIRNLRSLDEHIAYNLGFIFSRLNPAAGYSGSIILRPLNSDQEIREDGFLLMAVPKKRTSASKKKLRNRHKWPKNRSDIEICVVCGNCKLDNHLCGYCVKEVRRKTIEFRKEKNEGAFHWPIPEILRKFRA</sequence>
<keyword evidence="5" id="KW-0496">Mitochondrion</keyword>
<dbReference type="InterPro" id="IPR011332">
    <property type="entry name" value="Ribosomal_zn-bd"/>
</dbReference>
<comment type="subcellular location">
    <subcellularLocation>
        <location evidence="1">Mitochondrion</location>
    </subcellularLocation>
</comment>
<dbReference type="InterPro" id="IPR002677">
    <property type="entry name" value="Ribosomal_bL32"/>
</dbReference>
<dbReference type="GO" id="GO:0006412">
    <property type="term" value="P:translation"/>
    <property type="evidence" value="ECO:0007669"/>
    <property type="project" value="InterPro"/>
</dbReference>
<evidence type="ECO:0000256" key="6">
    <source>
        <dbReference type="ARBA" id="ARBA00023274"/>
    </source>
</evidence>
<dbReference type="NCBIfam" id="TIGR01031">
    <property type="entry name" value="rpmF_bact"/>
    <property type="match status" value="1"/>
</dbReference>
<dbReference type="AlphaFoldDB" id="A0AAD9VDX9"/>
<dbReference type="PANTHER" id="PTHR21026">
    <property type="entry name" value="39S RIBOSOMAL PROTEIN L32, MITOCHONDRIAL"/>
    <property type="match status" value="1"/>
</dbReference>
<dbReference type="GO" id="GO:0005762">
    <property type="term" value="C:mitochondrial large ribosomal subunit"/>
    <property type="evidence" value="ECO:0007669"/>
    <property type="project" value="TreeGrafter"/>
</dbReference>
<dbReference type="InterPro" id="IPR051991">
    <property type="entry name" value="Mitoribosomal_protein_bL32"/>
</dbReference>
<keyword evidence="4 10" id="KW-0689">Ribosomal protein</keyword>
<evidence type="ECO:0000256" key="1">
    <source>
        <dbReference type="ARBA" id="ARBA00004173"/>
    </source>
</evidence>
<keyword evidence="11" id="KW-1185">Reference proteome</keyword>
<evidence type="ECO:0000256" key="7">
    <source>
        <dbReference type="ARBA" id="ARBA00039935"/>
    </source>
</evidence>
<dbReference type="EMBL" id="JARQWQ010000008">
    <property type="protein sequence ID" value="KAK2570482.1"/>
    <property type="molecule type" value="Genomic_DNA"/>
</dbReference>
<evidence type="ECO:0000256" key="5">
    <source>
        <dbReference type="ARBA" id="ARBA00023128"/>
    </source>
</evidence>
<evidence type="ECO:0000256" key="3">
    <source>
        <dbReference type="ARBA" id="ARBA00022946"/>
    </source>
</evidence>
<reference evidence="10" key="2">
    <citation type="journal article" date="2023" name="Science">
        <title>Genomic signatures of disease resistance in endangered staghorn corals.</title>
        <authorList>
            <person name="Vollmer S.V."/>
            <person name="Selwyn J.D."/>
            <person name="Despard B.A."/>
            <person name="Roesel C.L."/>
        </authorList>
    </citation>
    <scope>NUCLEOTIDE SEQUENCE</scope>
    <source>
        <strain evidence="10">K2</strain>
    </source>
</reference>
<keyword evidence="6" id="KW-0687">Ribonucleoprotein</keyword>
<dbReference type="Pfam" id="PF01783">
    <property type="entry name" value="Ribosomal_L32p"/>
    <property type="match status" value="1"/>
</dbReference>
<evidence type="ECO:0000256" key="2">
    <source>
        <dbReference type="ARBA" id="ARBA00008560"/>
    </source>
</evidence>
<comment type="caution">
    <text evidence="10">The sequence shown here is derived from an EMBL/GenBank/DDBJ whole genome shotgun (WGS) entry which is preliminary data.</text>
</comment>
<dbReference type="PANTHER" id="PTHR21026:SF2">
    <property type="entry name" value="LARGE RIBOSOMAL SUBUNIT PROTEIN BL32M"/>
    <property type="match status" value="1"/>
</dbReference>
<reference evidence="10" key="1">
    <citation type="journal article" date="2023" name="G3 (Bethesda)">
        <title>Whole genome assembly and annotation of the endangered Caribbean coral Acropora cervicornis.</title>
        <authorList>
            <person name="Selwyn J.D."/>
            <person name="Vollmer S.V."/>
        </authorList>
    </citation>
    <scope>NUCLEOTIDE SEQUENCE</scope>
    <source>
        <strain evidence="10">K2</strain>
    </source>
</reference>
<dbReference type="GO" id="GO:0003735">
    <property type="term" value="F:structural constituent of ribosome"/>
    <property type="evidence" value="ECO:0007669"/>
    <property type="project" value="InterPro"/>
</dbReference>
<comment type="similarity">
    <text evidence="2">Belongs to the bacterial ribosomal protein bL32 family.</text>
</comment>
<evidence type="ECO:0000256" key="8">
    <source>
        <dbReference type="ARBA" id="ARBA00042577"/>
    </source>
</evidence>
<dbReference type="Proteomes" id="UP001249851">
    <property type="component" value="Unassembled WGS sequence"/>
</dbReference>
<protein>
    <recommendedName>
        <fullName evidence="7">Large ribosomal subunit protein bL32m</fullName>
    </recommendedName>
    <alternativeName>
        <fullName evidence="8">39S ribosomal protein L32, mitochondrial</fullName>
    </alternativeName>
</protein>
<evidence type="ECO:0000256" key="9">
    <source>
        <dbReference type="ARBA" id="ARBA00045766"/>
    </source>
</evidence>
<evidence type="ECO:0000256" key="4">
    <source>
        <dbReference type="ARBA" id="ARBA00022980"/>
    </source>
</evidence>
<evidence type="ECO:0000313" key="11">
    <source>
        <dbReference type="Proteomes" id="UP001249851"/>
    </source>
</evidence>
<dbReference type="SUPFAM" id="SSF57829">
    <property type="entry name" value="Zn-binding ribosomal proteins"/>
    <property type="match status" value="1"/>
</dbReference>
<evidence type="ECO:0000313" key="10">
    <source>
        <dbReference type="EMBL" id="KAK2570482.1"/>
    </source>
</evidence>
<name>A0AAD9VDX9_ACRCE</name>
<gene>
    <name evidence="10" type="ORF">P5673_005309</name>
</gene>
<accession>A0AAD9VDX9</accession>
<organism evidence="10 11">
    <name type="scientific">Acropora cervicornis</name>
    <name type="common">Staghorn coral</name>
    <dbReference type="NCBI Taxonomy" id="6130"/>
    <lineage>
        <taxon>Eukaryota</taxon>
        <taxon>Metazoa</taxon>
        <taxon>Cnidaria</taxon>
        <taxon>Anthozoa</taxon>
        <taxon>Hexacorallia</taxon>
        <taxon>Scleractinia</taxon>
        <taxon>Astrocoeniina</taxon>
        <taxon>Acroporidae</taxon>
        <taxon>Acropora</taxon>
    </lineage>
</organism>
<proteinExistence type="inferred from homology"/>